<organism evidence="3 4">
    <name type="scientific">Ornithinimicrobium ciconiae</name>
    <dbReference type="NCBI Taxonomy" id="2594265"/>
    <lineage>
        <taxon>Bacteria</taxon>
        <taxon>Bacillati</taxon>
        <taxon>Actinomycetota</taxon>
        <taxon>Actinomycetes</taxon>
        <taxon>Micrococcales</taxon>
        <taxon>Ornithinimicrobiaceae</taxon>
        <taxon>Ornithinimicrobium</taxon>
    </lineage>
</organism>
<dbReference type="KEGG" id="orz:FNH13_01145"/>
<evidence type="ECO:0000313" key="3">
    <source>
        <dbReference type="EMBL" id="QDO87099.1"/>
    </source>
</evidence>
<dbReference type="InterPro" id="IPR050266">
    <property type="entry name" value="AB_hydrolase_sf"/>
</dbReference>
<name>A0A516G6F8_9MICO</name>
<evidence type="ECO:0000256" key="1">
    <source>
        <dbReference type="SAM" id="MobiDB-lite"/>
    </source>
</evidence>
<dbReference type="OrthoDB" id="9769541at2"/>
<dbReference type="PANTHER" id="PTHR43798:SF33">
    <property type="entry name" value="HYDROLASE, PUTATIVE (AFU_ORTHOLOGUE AFUA_2G14860)-RELATED"/>
    <property type="match status" value="1"/>
</dbReference>
<dbReference type="InterPro" id="IPR029058">
    <property type="entry name" value="AB_hydrolase_fold"/>
</dbReference>
<dbReference type="RefSeq" id="WP_143781757.1">
    <property type="nucleotide sequence ID" value="NZ_CP041616.1"/>
</dbReference>
<dbReference type="Pfam" id="PF00561">
    <property type="entry name" value="Abhydrolase_1"/>
    <property type="match status" value="1"/>
</dbReference>
<protein>
    <submittedName>
        <fullName evidence="3">Alpha/beta hydrolase</fullName>
    </submittedName>
</protein>
<accession>A0A516G6F8</accession>
<dbReference type="Gene3D" id="3.40.50.1820">
    <property type="entry name" value="alpha/beta hydrolase"/>
    <property type="match status" value="1"/>
</dbReference>
<dbReference type="InterPro" id="IPR000073">
    <property type="entry name" value="AB_hydrolase_1"/>
</dbReference>
<evidence type="ECO:0000259" key="2">
    <source>
        <dbReference type="Pfam" id="PF00561"/>
    </source>
</evidence>
<dbReference type="Proteomes" id="UP000315395">
    <property type="component" value="Chromosome"/>
</dbReference>
<dbReference type="SUPFAM" id="SSF53474">
    <property type="entry name" value="alpha/beta-Hydrolases"/>
    <property type="match status" value="1"/>
</dbReference>
<evidence type="ECO:0000313" key="4">
    <source>
        <dbReference type="Proteomes" id="UP000315395"/>
    </source>
</evidence>
<feature type="region of interest" description="Disordered" evidence="1">
    <location>
        <begin position="62"/>
        <end position="85"/>
    </location>
</feature>
<proteinExistence type="predicted"/>
<dbReference type="EMBL" id="CP041616">
    <property type="protein sequence ID" value="QDO87099.1"/>
    <property type="molecule type" value="Genomic_DNA"/>
</dbReference>
<dbReference type="PANTHER" id="PTHR43798">
    <property type="entry name" value="MONOACYLGLYCEROL LIPASE"/>
    <property type="match status" value="1"/>
</dbReference>
<reference evidence="3 4" key="1">
    <citation type="submission" date="2019-07" db="EMBL/GenBank/DDBJ databases">
        <title>complete genome sequencing of Ornithinimicrobium sp. H23M54.</title>
        <authorList>
            <person name="Bae J.-W."/>
            <person name="Lee S.-Y."/>
        </authorList>
    </citation>
    <scope>NUCLEOTIDE SEQUENCE [LARGE SCALE GENOMIC DNA]</scope>
    <source>
        <strain evidence="3 4">H23M54</strain>
    </source>
</reference>
<dbReference type="GO" id="GO:0016020">
    <property type="term" value="C:membrane"/>
    <property type="evidence" value="ECO:0007669"/>
    <property type="project" value="TreeGrafter"/>
</dbReference>
<sequence>MSLLRIRGSQGSTNLISYAVSGPRAARTRDLVLVHGWGCDRESMTPLRERLEQTHRVLTMDLRGHGQSQESGEDGSVGAGLRRADHEVDPPAGAVVTSIEEFAADVHAVCEAAGLVAPVVVGHSMGGLVALAALSRADSPIRRSPLPTWHPAGAVLLDPALIAHERGKAYWATQVEPVARDYTGDLRRRFARSLVLPTDRGDYDRIVEVMAAVHPRVAAGGAQAMATFDGAGALGQLAAPALVIHAATAERGLEQLVPDPSLLTLGRTVGAGHFHQLEVPEQLLPMIQRWLSVTYGPDDD</sequence>
<feature type="domain" description="AB hydrolase-1" evidence="2">
    <location>
        <begin position="31"/>
        <end position="277"/>
    </location>
</feature>
<gene>
    <name evidence="3" type="ORF">FNH13_01145</name>
</gene>
<dbReference type="GO" id="GO:0016787">
    <property type="term" value="F:hydrolase activity"/>
    <property type="evidence" value="ECO:0007669"/>
    <property type="project" value="UniProtKB-KW"/>
</dbReference>
<dbReference type="AlphaFoldDB" id="A0A516G6F8"/>
<keyword evidence="3" id="KW-0378">Hydrolase</keyword>
<keyword evidence="4" id="KW-1185">Reference proteome</keyword>